<organism evidence="1">
    <name type="scientific">Amblyomma maculatum</name>
    <name type="common">Gulf Coast tick</name>
    <dbReference type="NCBI Taxonomy" id="34609"/>
    <lineage>
        <taxon>Eukaryota</taxon>
        <taxon>Metazoa</taxon>
        <taxon>Ecdysozoa</taxon>
        <taxon>Arthropoda</taxon>
        <taxon>Chelicerata</taxon>
        <taxon>Arachnida</taxon>
        <taxon>Acari</taxon>
        <taxon>Parasitiformes</taxon>
        <taxon>Ixodida</taxon>
        <taxon>Ixodoidea</taxon>
        <taxon>Ixodidae</taxon>
        <taxon>Amblyomminae</taxon>
        <taxon>Amblyomma</taxon>
    </lineage>
</organism>
<dbReference type="GO" id="GO:0043176">
    <property type="term" value="F:amine binding"/>
    <property type="evidence" value="ECO:0007669"/>
    <property type="project" value="InterPro"/>
</dbReference>
<dbReference type="GO" id="GO:0030682">
    <property type="term" value="P:symbiont-mediated perturbation of host defenses"/>
    <property type="evidence" value="ECO:0007669"/>
    <property type="project" value="InterPro"/>
</dbReference>
<dbReference type="InterPro" id="IPR002970">
    <property type="entry name" value="Tick_his-bd"/>
</dbReference>
<accession>G3MPF8</accession>
<evidence type="ECO:0008006" key="2">
    <source>
        <dbReference type="Google" id="ProtNLM"/>
    </source>
</evidence>
<dbReference type="SUPFAM" id="SSF50814">
    <property type="entry name" value="Lipocalins"/>
    <property type="match status" value="1"/>
</dbReference>
<sequence>MCEYYFRSCLMSNMRAAILVSIFALASASYDYKGRPTIDDVVKFFETEENIWLRTRSYSRRIENSEPRCIFFKRLLVTEKELKLRTSFSFGSTTTSTHLTAKLSRGRGLDDAPVIEDNTRGQKRRYSFQYFNEEEKCAVITFSDPEWNLKCELHVWQQEVKASSLPNCEREFDDLCLGRPKYKVFHDTCSLT</sequence>
<dbReference type="Pfam" id="PF02098">
    <property type="entry name" value="His_binding"/>
    <property type="match status" value="1"/>
</dbReference>
<name>G3MPF8_AMBMU</name>
<evidence type="ECO:0000313" key="1">
    <source>
        <dbReference type="EMBL" id="AEO35376.1"/>
    </source>
</evidence>
<dbReference type="EMBL" id="JO843759">
    <property type="protein sequence ID" value="AEO35376.1"/>
    <property type="molecule type" value="mRNA"/>
</dbReference>
<dbReference type="Gene3D" id="2.40.128.20">
    <property type="match status" value="1"/>
</dbReference>
<dbReference type="AlphaFoldDB" id="G3MPF8"/>
<reference evidence="1" key="1">
    <citation type="journal article" date="2011" name="PLoS ONE">
        <title>A deep insight into the sialotranscriptome of the gulf coast tick, Amblyomma maculatum.</title>
        <authorList>
            <person name="Karim S."/>
            <person name="Singh P."/>
            <person name="Ribeiro J.M."/>
        </authorList>
    </citation>
    <scope>NUCLEOTIDE SEQUENCE</scope>
    <source>
        <tissue evidence="1">Salivary gland</tissue>
    </source>
</reference>
<protein>
    <recommendedName>
        <fullName evidence="2">Lipocalin/cytosolic fatty-acid binding domain-containing protein</fullName>
    </recommendedName>
</protein>
<proteinExistence type="evidence at transcript level"/>
<dbReference type="InterPro" id="IPR012674">
    <property type="entry name" value="Calycin"/>
</dbReference>